<evidence type="ECO:0000313" key="2">
    <source>
        <dbReference type="Proteomes" id="UP000789342"/>
    </source>
</evidence>
<gene>
    <name evidence="1" type="ORF">AMORRO_LOCUS7118</name>
</gene>
<dbReference type="EMBL" id="CAJVPV010005149">
    <property type="protein sequence ID" value="CAG8585746.1"/>
    <property type="molecule type" value="Genomic_DNA"/>
</dbReference>
<name>A0A9N9G950_9GLOM</name>
<dbReference type="Proteomes" id="UP000789342">
    <property type="component" value="Unassembled WGS sequence"/>
</dbReference>
<evidence type="ECO:0000313" key="1">
    <source>
        <dbReference type="EMBL" id="CAG8585746.1"/>
    </source>
</evidence>
<organism evidence="1 2">
    <name type="scientific">Acaulospora morrowiae</name>
    <dbReference type="NCBI Taxonomy" id="94023"/>
    <lineage>
        <taxon>Eukaryota</taxon>
        <taxon>Fungi</taxon>
        <taxon>Fungi incertae sedis</taxon>
        <taxon>Mucoromycota</taxon>
        <taxon>Glomeromycotina</taxon>
        <taxon>Glomeromycetes</taxon>
        <taxon>Diversisporales</taxon>
        <taxon>Acaulosporaceae</taxon>
        <taxon>Acaulospora</taxon>
    </lineage>
</organism>
<dbReference type="OrthoDB" id="2411742at2759"/>
<sequence length="255" mass="28975">MSNLTLFNSSGSMPFLTLSAVFLLVSPVIFMGFAVKYQTENLINSARAIEIVDDRDTPEIEKSFTEFNDKLAAKVFTSNSNFKFTFIAEIRSSNLSGILDITSDIKIRFKQQFDRLLKARNYTYDEMCFSVVIDICSLGGNIMISTVKIFYNGVSGSKPAGPFSYVTMKIFKEDEDNEPSSTSTWPIDRLNEDNTEIEPIKRVVDIVYIPEGTTPPSCYQFERQDEPENMRFVGDQVRDNPYTPHQLKLSLLIIL</sequence>
<dbReference type="AlphaFoldDB" id="A0A9N9G950"/>
<comment type="caution">
    <text evidence="1">The sequence shown here is derived from an EMBL/GenBank/DDBJ whole genome shotgun (WGS) entry which is preliminary data.</text>
</comment>
<keyword evidence="2" id="KW-1185">Reference proteome</keyword>
<protein>
    <submittedName>
        <fullName evidence="1">3367_t:CDS:1</fullName>
    </submittedName>
</protein>
<proteinExistence type="predicted"/>
<accession>A0A9N9G950</accession>
<reference evidence="1" key="1">
    <citation type="submission" date="2021-06" db="EMBL/GenBank/DDBJ databases">
        <authorList>
            <person name="Kallberg Y."/>
            <person name="Tangrot J."/>
            <person name="Rosling A."/>
        </authorList>
    </citation>
    <scope>NUCLEOTIDE SEQUENCE</scope>
    <source>
        <strain evidence="1">CL551</strain>
    </source>
</reference>